<protein>
    <submittedName>
        <fullName evidence="1">Uncharacterized protein</fullName>
    </submittedName>
</protein>
<reference evidence="1" key="1">
    <citation type="journal article" date="2015" name="Front. Microbiol.">
        <title>Combining genomic sequencing methods to explore viral diversity and reveal potential virus-host interactions.</title>
        <authorList>
            <person name="Chow C.E."/>
            <person name="Winget D.M."/>
            <person name="White R.A.III."/>
            <person name="Hallam S.J."/>
            <person name="Suttle C.A."/>
        </authorList>
    </citation>
    <scope>NUCLEOTIDE SEQUENCE</scope>
    <source>
        <strain evidence="1">Anoxic3_9</strain>
    </source>
</reference>
<reference evidence="1" key="2">
    <citation type="submission" date="2015-03" db="EMBL/GenBank/DDBJ databases">
        <authorList>
            <person name="Chow C.-E.T."/>
            <person name="Winget D.M."/>
            <person name="White R.A.III."/>
            <person name="Hallam S.J."/>
            <person name="Suttle C.A."/>
        </authorList>
    </citation>
    <scope>NUCLEOTIDE SEQUENCE</scope>
    <source>
        <strain evidence="1">Anoxic3_9</strain>
    </source>
</reference>
<sequence length="56" mass="5753">MVQALICIASGTIISSSLALPPAVTGSESRKTGDNLLINSDTELSKHSIICSSCAF</sequence>
<accession>A0A0F7L4Q5</accession>
<dbReference type="EMBL" id="KR029584">
    <property type="protein sequence ID" value="AKH46478.1"/>
    <property type="molecule type" value="Genomic_DNA"/>
</dbReference>
<proteinExistence type="predicted"/>
<evidence type="ECO:0000313" key="1">
    <source>
        <dbReference type="EMBL" id="AKH46478.1"/>
    </source>
</evidence>
<name>A0A0F7L4Q5_9VIRU</name>
<organism evidence="1">
    <name type="scientific">uncultured marine virus</name>
    <dbReference type="NCBI Taxonomy" id="186617"/>
    <lineage>
        <taxon>Viruses</taxon>
        <taxon>environmental samples</taxon>
    </lineage>
</organism>